<evidence type="ECO:0000256" key="4">
    <source>
        <dbReference type="PROSITE-ProRule" id="PRU00433"/>
    </source>
</evidence>
<keyword evidence="6" id="KW-0472">Membrane</keyword>
<keyword evidence="1 4" id="KW-0349">Heme</keyword>
<dbReference type="GO" id="GO:0009055">
    <property type="term" value="F:electron transfer activity"/>
    <property type="evidence" value="ECO:0007669"/>
    <property type="project" value="InterPro"/>
</dbReference>
<keyword evidence="9" id="KW-1185">Reference proteome</keyword>
<dbReference type="GO" id="GO:0046872">
    <property type="term" value="F:metal ion binding"/>
    <property type="evidence" value="ECO:0007669"/>
    <property type="project" value="UniProtKB-KW"/>
</dbReference>
<dbReference type="EMBL" id="JACHVB010000035">
    <property type="protein sequence ID" value="MBC2595058.1"/>
    <property type="molecule type" value="Genomic_DNA"/>
</dbReference>
<gene>
    <name evidence="8" type="ORF">H5P28_12395</name>
</gene>
<proteinExistence type="predicted"/>
<feature type="domain" description="Cytochrome c" evidence="7">
    <location>
        <begin position="103"/>
        <end position="196"/>
    </location>
</feature>
<evidence type="ECO:0000259" key="7">
    <source>
        <dbReference type="PROSITE" id="PS51007"/>
    </source>
</evidence>
<keyword evidence="6" id="KW-1133">Transmembrane helix</keyword>
<dbReference type="PANTHER" id="PTHR35008">
    <property type="entry name" value="BLL4482 PROTEIN-RELATED"/>
    <property type="match status" value="1"/>
</dbReference>
<dbReference type="InterPro" id="IPR009056">
    <property type="entry name" value="Cyt_c-like_dom"/>
</dbReference>
<dbReference type="RefSeq" id="WP_185676022.1">
    <property type="nucleotide sequence ID" value="NZ_JACHVB010000035.1"/>
</dbReference>
<dbReference type="InterPro" id="IPR051459">
    <property type="entry name" value="Cytochrome_c-type_DH"/>
</dbReference>
<evidence type="ECO:0000256" key="5">
    <source>
        <dbReference type="SAM" id="MobiDB-lite"/>
    </source>
</evidence>
<dbReference type="AlphaFoldDB" id="A0A842HGA6"/>
<dbReference type="SUPFAM" id="SSF46626">
    <property type="entry name" value="Cytochrome c"/>
    <property type="match status" value="1"/>
</dbReference>
<dbReference type="Pfam" id="PF00034">
    <property type="entry name" value="Cytochrom_C"/>
    <property type="match status" value="1"/>
</dbReference>
<evidence type="ECO:0000313" key="9">
    <source>
        <dbReference type="Proteomes" id="UP000546464"/>
    </source>
</evidence>
<comment type="caution">
    <text evidence="8">The sequence shown here is derived from an EMBL/GenBank/DDBJ whole genome shotgun (WGS) entry which is preliminary data.</text>
</comment>
<feature type="region of interest" description="Disordered" evidence="5">
    <location>
        <begin position="1"/>
        <end position="22"/>
    </location>
</feature>
<dbReference type="PROSITE" id="PS51007">
    <property type="entry name" value="CYTC"/>
    <property type="match status" value="1"/>
</dbReference>
<keyword evidence="2 4" id="KW-0479">Metal-binding</keyword>
<evidence type="ECO:0000256" key="6">
    <source>
        <dbReference type="SAM" id="Phobius"/>
    </source>
</evidence>
<sequence>MSDLEKSLSHPDDPASKPGHVQHEAAAYGDEEIVHVHKQLERENGEPEEGFTPVPMVLMVCFGLLFFWAGMYFNKYNGDFRPDVFNPDWTPGGGGEQAEVAFDPIKRGDRLFRNNCAACHQADGKGVPGAFPPLDGSPWVVGAPERFVKIVMRGLQGPVEVNGNTYNGNMPSYGENGLDWSDQDIAAITTYVRQSWSNEAPAVAEELVAEVRSSIADKSGAWSSQELLDMHPME</sequence>
<keyword evidence="3 4" id="KW-0408">Iron</keyword>
<dbReference type="InterPro" id="IPR036909">
    <property type="entry name" value="Cyt_c-like_dom_sf"/>
</dbReference>
<accession>A0A842HGA6</accession>
<evidence type="ECO:0000256" key="1">
    <source>
        <dbReference type="ARBA" id="ARBA00022617"/>
    </source>
</evidence>
<organism evidence="8 9">
    <name type="scientific">Ruficoccus amylovorans</name>
    <dbReference type="NCBI Taxonomy" id="1804625"/>
    <lineage>
        <taxon>Bacteria</taxon>
        <taxon>Pseudomonadati</taxon>
        <taxon>Verrucomicrobiota</taxon>
        <taxon>Opitutia</taxon>
        <taxon>Puniceicoccales</taxon>
        <taxon>Cerasicoccaceae</taxon>
        <taxon>Ruficoccus</taxon>
    </lineage>
</organism>
<keyword evidence="6" id="KW-0812">Transmembrane</keyword>
<name>A0A842HGA6_9BACT</name>
<reference evidence="8 9" key="1">
    <citation type="submission" date="2020-07" db="EMBL/GenBank/DDBJ databases">
        <authorList>
            <person name="Feng X."/>
        </authorList>
    </citation>
    <scope>NUCLEOTIDE SEQUENCE [LARGE SCALE GENOMIC DNA]</scope>
    <source>
        <strain evidence="8 9">JCM31066</strain>
    </source>
</reference>
<protein>
    <submittedName>
        <fullName evidence="8">Cytochrome c</fullName>
    </submittedName>
</protein>
<feature type="transmembrane region" description="Helical" evidence="6">
    <location>
        <begin position="54"/>
        <end position="73"/>
    </location>
</feature>
<dbReference type="PANTHER" id="PTHR35008:SF8">
    <property type="entry name" value="ALCOHOL DEHYDROGENASE CYTOCHROME C SUBUNIT"/>
    <property type="match status" value="1"/>
</dbReference>
<evidence type="ECO:0000256" key="3">
    <source>
        <dbReference type="ARBA" id="ARBA00023004"/>
    </source>
</evidence>
<evidence type="ECO:0000313" key="8">
    <source>
        <dbReference type="EMBL" id="MBC2595058.1"/>
    </source>
</evidence>
<feature type="compositionally biased region" description="Basic and acidic residues" evidence="5">
    <location>
        <begin position="1"/>
        <end position="15"/>
    </location>
</feature>
<evidence type="ECO:0000256" key="2">
    <source>
        <dbReference type="ARBA" id="ARBA00022723"/>
    </source>
</evidence>
<dbReference type="Proteomes" id="UP000546464">
    <property type="component" value="Unassembled WGS sequence"/>
</dbReference>
<dbReference type="GO" id="GO:0020037">
    <property type="term" value="F:heme binding"/>
    <property type="evidence" value="ECO:0007669"/>
    <property type="project" value="InterPro"/>
</dbReference>
<dbReference type="Gene3D" id="1.10.760.10">
    <property type="entry name" value="Cytochrome c-like domain"/>
    <property type="match status" value="1"/>
</dbReference>